<comment type="catalytic activity">
    <reaction evidence="5">
        <text>alpha-D-glucose 1-phosphate + UTP + H(+) = UDP-alpha-D-glucose + diphosphate</text>
        <dbReference type="Rhea" id="RHEA:19889"/>
        <dbReference type="ChEBI" id="CHEBI:15378"/>
        <dbReference type="ChEBI" id="CHEBI:33019"/>
        <dbReference type="ChEBI" id="CHEBI:46398"/>
        <dbReference type="ChEBI" id="CHEBI:58601"/>
        <dbReference type="ChEBI" id="CHEBI:58885"/>
        <dbReference type="EC" id="2.7.7.9"/>
    </reaction>
</comment>
<evidence type="ECO:0000256" key="1">
    <source>
        <dbReference type="ARBA" id="ARBA00006890"/>
    </source>
</evidence>
<evidence type="ECO:0000313" key="8">
    <source>
        <dbReference type="EMBL" id="OHA76066.1"/>
    </source>
</evidence>
<dbReference type="EMBL" id="MHUL01000042">
    <property type="protein sequence ID" value="OHA76066.1"/>
    <property type="molecule type" value="Genomic_DNA"/>
</dbReference>
<dbReference type="Proteomes" id="UP000178222">
    <property type="component" value="Unassembled WGS sequence"/>
</dbReference>
<dbReference type="Gene3D" id="3.90.550.10">
    <property type="entry name" value="Spore Coat Polysaccharide Biosynthesis Protein SpsA, Chain A"/>
    <property type="match status" value="1"/>
</dbReference>
<dbReference type="InterPro" id="IPR005835">
    <property type="entry name" value="NTP_transferase_dom"/>
</dbReference>
<reference evidence="8 9" key="1">
    <citation type="journal article" date="2016" name="Nat. Commun.">
        <title>Thousands of microbial genomes shed light on interconnected biogeochemical processes in an aquifer system.</title>
        <authorList>
            <person name="Anantharaman K."/>
            <person name="Brown C.T."/>
            <person name="Hug L.A."/>
            <person name="Sharon I."/>
            <person name="Castelle C.J."/>
            <person name="Probst A.J."/>
            <person name="Thomas B.C."/>
            <person name="Singh A."/>
            <person name="Wilkins M.J."/>
            <person name="Karaoz U."/>
            <person name="Brodie E.L."/>
            <person name="Williams K.H."/>
            <person name="Hubbard S.S."/>
            <person name="Banfield J.F."/>
        </authorList>
    </citation>
    <scope>NUCLEOTIDE SEQUENCE [LARGE SCALE GENOMIC DNA]</scope>
</reference>
<evidence type="ECO:0000256" key="5">
    <source>
        <dbReference type="ARBA" id="ARBA00048128"/>
    </source>
</evidence>
<proteinExistence type="inferred from homology"/>
<keyword evidence="3" id="KW-0808">Transferase</keyword>
<comment type="similarity">
    <text evidence="1">Belongs to the UDPGP type 2 family.</text>
</comment>
<accession>A0A1G2RT96</accession>
<keyword evidence="6" id="KW-0175">Coiled coil</keyword>
<comment type="caution">
    <text evidence="8">The sequence shown here is derived from an EMBL/GenBank/DDBJ whole genome shotgun (WGS) entry which is preliminary data.</text>
</comment>
<organism evidence="8 9">
    <name type="scientific">Candidatus Wildermuthbacteria bacterium RIFCSPLOWO2_02_FULL_47_9c</name>
    <dbReference type="NCBI Taxonomy" id="1802466"/>
    <lineage>
        <taxon>Bacteria</taxon>
        <taxon>Candidatus Wildermuthiibacteriota</taxon>
    </lineage>
</organism>
<feature type="domain" description="Nucleotidyl transferase" evidence="7">
    <location>
        <begin position="6"/>
        <end position="262"/>
    </location>
</feature>
<dbReference type="PANTHER" id="PTHR43197">
    <property type="entry name" value="UTP--GLUCOSE-1-PHOSPHATE URIDYLYLTRANSFERASE"/>
    <property type="match status" value="1"/>
</dbReference>
<keyword evidence="4" id="KW-0548">Nucleotidyltransferase</keyword>
<dbReference type="InterPro" id="IPR005771">
    <property type="entry name" value="GalU_uridylyltTrfase_bac/arc"/>
</dbReference>
<evidence type="ECO:0000313" key="9">
    <source>
        <dbReference type="Proteomes" id="UP000178222"/>
    </source>
</evidence>
<protein>
    <recommendedName>
        <fullName evidence="2">UTP--glucose-1-phosphate uridylyltransferase</fullName>
        <ecNumber evidence="2">2.7.7.9</ecNumber>
    </recommendedName>
</protein>
<evidence type="ECO:0000256" key="4">
    <source>
        <dbReference type="ARBA" id="ARBA00022695"/>
    </source>
</evidence>
<dbReference type="Pfam" id="PF00483">
    <property type="entry name" value="NTP_transferase"/>
    <property type="match status" value="1"/>
</dbReference>
<dbReference type="GO" id="GO:0006011">
    <property type="term" value="P:UDP-alpha-D-glucose metabolic process"/>
    <property type="evidence" value="ECO:0007669"/>
    <property type="project" value="InterPro"/>
</dbReference>
<dbReference type="SUPFAM" id="SSF53448">
    <property type="entry name" value="Nucleotide-diphospho-sugar transferases"/>
    <property type="match status" value="1"/>
</dbReference>
<evidence type="ECO:0000256" key="2">
    <source>
        <dbReference type="ARBA" id="ARBA00012415"/>
    </source>
</evidence>
<dbReference type="AlphaFoldDB" id="A0A1G2RT96"/>
<dbReference type="PANTHER" id="PTHR43197:SF1">
    <property type="entry name" value="UTP--GLUCOSE-1-PHOSPHATE URIDYLYLTRANSFERASE"/>
    <property type="match status" value="1"/>
</dbReference>
<dbReference type="InterPro" id="IPR029044">
    <property type="entry name" value="Nucleotide-diphossugar_trans"/>
</dbReference>
<name>A0A1G2RT96_9BACT</name>
<evidence type="ECO:0000256" key="3">
    <source>
        <dbReference type="ARBA" id="ARBA00022679"/>
    </source>
</evidence>
<gene>
    <name evidence="8" type="ORF">A3J30_03925</name>
</gene>
<dbReference type="GO" id="GO:0003983">
    <property type="term" value="F:UTP:glucose-1-phosphate uridylyltransferase activity"/>
    <property type="evidence" value="ECO:0007669"/>
    <property type="project" value="UniProtKB-EC"/>
</dbReference>
<dbReference type="EC" id="2.7.7.9" evidence="2"/>
<evidence type="ECO:0000256" key="6">
    <source>
        <dbReference type="SAM" id="Coils"/>
    </source>
</evidence>
<sequence>MITKVIIPLAGLATRHLPLSKVLSKEFLPLADKPLLHYAVQEAKNAGVKDIIFVVNAQKKIAADYFKKVPQLEKALEEKKQEDLLNSLAEAEKLAAGLTFSYALDKPLGDGHAVLQARKLAGEEPCFVLYPDDVIESRTPCLAQLAQVFRTAGKPILALFEMPPEKLALYGIVTPEKIASRLYKIKHITEKPSKTAAPSRLAIAGRSIITPEVFDYLKKAKPNKKGEVSLTETFGQMVKDGKIIYGYQCEGRWWECGNKEGWLKSFVYFAATHPQFGKEIRKFIKDEKLT</sequence>
<feature type="coiled-coil region" evidence="6">
    <location>
        <begin position="62"/>
        <end position="94"/>
    </location>
</feature>
<evidence type="ECO:0000259" key="7">
    <source>
        <dbReference type="Pfam" id="PF00483"/>
    </source>
</evidence>